<name>A0A7W6IPV4_9HYPH</name>
<evidence type="ECO:0000313" key="2">
    <source>
        <dbReference type="Proteomes" id="UP000547011"/>
    </source>
</evidence>
<keyword evidence="2" id="KW-1185">Reference proteome</keyword>
<dbReference type="InterPro" id="IPR036953">
    <property type="entry name" value="GreA/GreB_C_sf"/>
</dbReference>
<keyword evidence="1" id="KW-0808">Transferase</keyword>
<proteinExistence type="predicted"/>
<dbReference type="SUPFAM" id="SSF54534">
    <property type="entry name" value="FKBP-like"/>
    <property type="match status" value="1"/>
</dbReference>
<dbReference type="EMBL" id="JACIEW010000009">
    <property type="protein sequence ID" value="MBB4053581.1"/>
    <property type="molecule type" value="Genomic_DNA"/>
</dbReference>
<keyword evidence="1" id="KW-0418">Kinase</keyword>
<reference evidence="1 2" key="1">
    <citation type="submission" date="2020-08" db="EMBL/GenBank/DDBJ databases">
        <title>Genomic Encyclopedia of Type Strains, Phase IV (KMG-IV): sequencing the most valuable type-strain genomes for metagenomic binning, comparative biology and taxonomic classification.</title>
        <authorList>
            <person name="Goeker M."/>
        </authorList>
    </citation>
    <scope>NUCLEOTIDE SEQUENCE [LARGE SCALE GENOMIC DNA]</scope>
    <source>
        <strain evidence="1 2">DSM 23447</strain>
    </source>
</reference>
<evidence type="ECO:0000313" key="1">
    <source>
        <dbReference type="EMBL" id="MBB4053581.1"/>
    </source>
</evidence>
<dbReference type="GO" id="GO:0016301">
    <property type="term" value="F:kinase activity"/>
    <property type="evidence" value="ECO:0007669"/>
    <property type="project" value="UniProtKB-KW"/>
</dbReference>
<gene>
    <name evidence="1" type="ORF">GGR20_003243</name>
</gene>
<dbReference type="AlphaFoldDB" id="A0A7W6IPV4"/>
<comment type="caution">
    <text evidence="1">The sequence shown here is derived from an EMBL/GenBank/DDBJ whole genome shotgun (WGS) entry which is preliminary data.</text>
</comment>
<dbReference type="Gene3D" id="3.10.50.30">
    <property type="entry name" value="Transcription elongation factor, GreA/GreB, C-terminal domain"/>
    <property type="match status" value="1"/>
</dbReference>
<accession>A0A7W6IPV4</accession>
<dbReference type="GO" id="GO:0032784">
    <property type="term" value="P:regulation of DNA-templated transcription elongation"/>
    <property type="evidence" value="ECO:0007669"/>
    <property type="project" value="InterPro"/>
</dbReference>
<dbReference type="RefSeq" id="WP_183312364.1">
    <property type="nucleotide sequence ID" value="NZ_JACIEW010000009.1"/>
</dbReference>
<organism evidence="1 2">
    <name type="scientific">Devosia subaequoris</name>
    <dbReference type="NCBI Taxonomy" id="395930"/>
    <lineage>
        <taxon>Bacteria</taxon>
        <taxon>Pseudomonadati</taxon>
        <taxon>Pseudomonadota</taxon>
        <taxon>Alphaproteobacteria</taxon>
        <taxon>Hyphomicrobiales</taxon>
        <taxon>Devosiaceae</taxon>
        <taxon>Devosia</taxon>
    </lineage>
</organism>
<protein>
    <submittedName>
        <fullName evidence="1">Regulator of nucleoside diphosphate kinase</fullName>
    </submittedName>
</protein>
<dbReference type="GO" id="GO:0003677">
    <property type="term" value="F:DNA binding"/>
    <property type="evidence" value="ECO:0007669"/>
    <property type="project" value="InterPro"/>
</dbReference>
<sequence length="166" mass="18353">MTNHSRPIMTTDDHERLQRLMTTLIGSRSPLADIVRRKVHAAAIVDPHQVSPDLVTSGRRVRFAVNDGGSEEHTLTWANDRRSHSSTLSLQQPLGIAMLGLRAGQSISLELSEQETTTLVVEDVLASLRATALRRTLYQPSLECLSRWEDDGGRPAAMNWPLAVHG</sequence>
<dbReference type="Proteomes" id="UP000547011">
    <property type="component" value="Unassembled WGS sequence"/>
</dbReference>